<keyword evidence="4" id="KW-0233">DNA recombination</keyword>
<keyword evidence="3" id="KW-0238">DNA-binding</keyword>
<dbReference type="InterPro" id="IPR050639">
    <property type="entry name" value="SSR_resolvase"/>
</dbReference>
<dbReference type="SMART" id="SM00857">
    <property type="entry name" value="Resolvase"/>
    <property type="match status" value="1"/>
</dbReference>
<keyword evidence="2" id="KW-0229">DNA integration</keyword>
<dbReference type="SUPFAM" id="SSF53041">
    <property type="entry name" value="Resolvase-like"/>
    <property type="match status" value="1"/>
</dbReference>
<evidence type="ECO:0000259" key="7">
    <source>
        <dbReference type="PROSITE" id="PS51736"/>
    </source>
</evidence>
<organism evidence="8 9">
    <name type="scientific">Agrobacterium tumefaciens</name>
    <dbReference type="NCBI Taxonomy" id="358"/>
    <lineage>
        <taxon>Bacteria</taxon>
        <taxon>Pseudomonadati</taxon>
        <taxon>Pseudomonadota</taxon>
        <taxon>Alphaproteobacteria</taxon>
        <taxon>Hyphomicrobiales</taxon>
        <taxon>Rhizobiaceae</taxon>
        <taxon>Rhizobium/Agrobacterium group</taxon>
        <taxon>Agrobacterium</taxon>
        <taxon>Agrobacterium tumefaciens complex</taxon>
    </lineage>
</organism>
<dbReference type="PROSITE" id="PS00397">
    <property type="entry name" value="RECOMBINASES_1"/>
    <property type="match status" value="1"/>
</dbReference>
<dbReference type="OrthoDB" id="9800103at2"/>
<dbReference type="GO" id="GO:0015074">
    <property type="term" value="P:DNA integration"/>
    <property type="evidence" value="ECO:0007669"/>
    <property type="project" value="UniProtKB-KW"/>
</dbReference>
<feature type="active site" description="O-(5'-phospho-DNA)-serine intermediate" evidence="5 6">
    <location>
        <position position="11"/>
    </location>
</feature>
<dbReference type="PANTHER" id="PTHR30461">
    <property type="entry name" value="DNA-INVERTASE FROM LAMBDOID PROPHAGE"/>
    <property type="match status" value="1"/>
</dbReference>
<accession>A0A0D0KT09</accession>
<comment type="caution">
    <text evidence="8">The sequence shown here is derived from an EMBL/GenBank/DDBJ whole genome shotgun (WGS) entry which is preliminary data.</text>
</comment>
<dbReference type="InterPro" id="IPR006118">
    <property type="entry name" value="Recombinase_CS"/>
</dbReference>
<dbReference type="PROSITE" id="PS00398">
    <property type="entry name" value="RECOMBINASES_2"/>
    <property type="match status" value="1"/>
</dbReference>
<dbReference type="Gene3D" id="1.10.10.60">
    <property type="entry name" value="Homeodomain-like"/>
    <property type="match status" value="1"/>
</dbReference>
<evidence type="ECO:0000256" key="3">
    <source>
        <dbReference type="ARBA" id="ARBA00023125"/>
    </source>
</evidence>
<dbReference type="CDD" id="cd00569">
    <property type="entry name" value="HTH_Hin_like"/>
    <property type="match status" value="1"/>
</dbReference>
<dbReference type="SUPFAM" id="SSF46689">
    <property type="entry name" value="Homeodomain-like"/>
    <property type="match status" value="1"/>
</dbReference>
<dbReference type="GO" id="GO:0003677">
    <property type="term" value="F:DNA binding"/>
    <property type="evidence" value="ECO:0007669"/>
    <property type="project" value="UniProtKB-KW"/>
</dbReference>
<evidence type="ECO:0000313" key="9">
    <source>
        <dbReference type="Proteomes" id="UP000035017"/>
    </source>
</evidence>
<dbReference type="InterPro" id="IPR009057">
    <property type="entry name" value="Homeodomain-like_sf"/>
</dbReference>
<evidence type="ECO:0000256" key="2">
    <source>
        <dbReference type="ARBA" id="ARBA00022908"/>
    </source>
</evidence>
<feature type="domain" description="Resolvase/invertase-type recombinase catalytic" evidence="7">
    <location>
        <begin position="3"/>
        <end position="143"/>
    </location>
</feature>
<evidence type="ECO:0000256" key="6">
    <source>
        <dbReference type="PROSITE-ProRule" id="PRU10137"/>
    </source>
</evidence>
<evidence type="ECO:0000313" key="8">
    <source>
        <dbReference type="EMBL" id="KIQ02986.1"/>
    </source>
</evidence>
<dbReference type="EMBL" id="JXQV01000009">
    <property type="protein sequence ID" value="KIQ02986.1"/>
    <property type="molecule type" value="Genomic_DNA"/>
</dbReference>
<dbReference type="PANTHER" id="PTHR30461:SF2">
    <property type="entry name" value="SERINE RECOMBINASE PINE-RELATED"/>
    <property type="match status" value="1"/>
</dbReference>
<proteinExistence type="inferred from homology"/>
<dbReference type="InterPro" id="IPR036162">
    <property type="entry name" value="Resolvase-like_N_sf"/>
</dbReference>
<evidence type="ECO:0000256" key="4">
    <source>
        <dbReference type="ARBA" id="ARBA00023172"/>
    </source>
</evidence>
<dbReference type="AlphaFoldDB" id="A0A0D0KT09"/>
<dbReference type="CDD" id="cd03768">
    <property type="entry name" value="SR_ResInv"/>
    <property type="match status" value="1"/>
</dbReference>
<sequence>MSRTFAYVRVSTSEQTTENQIKEITDKGFVVEPHRIVSETFSGSTPAVQRPGFQKLLNKLEKGDRLIVSKLDRLGRDAVDVQATLQKLSEMEVDVHCIALAGFDLTTAVGKMMLNIIGAFAQFERDLLIERTKAGLNRAKAQGKTLGRPKSLTDKQKEDIRHALANGDTISGLARKMKASRATIMRAANTLN</sequence>
<dbReference type="InterPro" id="IPR006119">
    <property type="entry name" value="Resolv_N"/>
</dbReference>
<gene>
    <name evidence="8" type="ORF">RU07_10465</name>
</gene>
<name>A0A0D0KT09_AGRTU</name>
<dbReference type="PROSITE" id="PS51736">
    <property type="entry name" value="RECOMBINASES_3"/>
    <property type="match status" value="1"/>
</dbReference>
<comment type="similarity">
    <text evidence="1">Belongs to the site-specific recombinase resolvase family.</text>
</comment>
<reference evidence="8 9" key="1">
    <citation type="submission" date="2014-12" db="EMBL/GenBank/DDBJ databases">
        <title>16Stimator: statistical estimation of ribosomal gene copy numbers from draft genome assemblies.</title>
        <authorList>
            <person name="Perisin M.A."/>
            <person name="Vetter M."/>
            <person name="Gilbert J.A."/>
            <person name="Bergelson J."/>
        </authorList>
    </citation>
    <scope>NUCLEOTIDE SEQUENCE [LARGE SCALE GENOMIC DNA]</scope>
    <source>
        <strain evidence="8 9">MEJ076</strain>
    </source>
</reference>
<dbReference type="Pfam" id="PF00239">
    <property type="entry name" value="Resolvase"/>
    <property type="match status" value="1"/>
</dbReference>
<protein>
    <recommendedName>
        <fullName evidence="7">Resolvase/invertase-type recombinase catalytic domain-containing protein</fullName>
    </recommendedName>
</protein>
<evidence type="ECO:0000256" key="5">
    <source>
        <dbReference type="PIRSR" id="PIRSR606118-50"/>
    </source>
</evidence>
<dbReference type="GO" id="GO:0000150">
    <property type="term" value="F:DNA strand exchange activity"/>
    <property type="evidence" value="ECO:0007669"/>
    <property type="project" value="InterPro"/>
</dbReference>
<dbReference type="Proteomes" id="UP000035017">
    <property type="component" value="Unassembled WGS sequence"/>
</dbReference>
<dbReference type="Gene3D" id="3.40.50.1390">
    <property type="entry name" value="Resolvase, N-terminal catalytic domain"/>
    <property type="match status" value="1"/>
</dbReference>
<evidence type="ECO:0000256" key="1">
    <source>
        <dbReference type="ARBA" id="ARBA00009913"/>
    </source>
</evidence>